<sequence>MVQPGRHSPFHHPAISPAKVGRESLALAVGPVAAGPPTSSPPSIFPCLAAFWSELWAAVLNSSALEVWGFVTGLACVWLVARSSVWNFPVALVACALAAVVYARAKLYSDAGLQGVFIVLGIYGWWEWVRKPAGAPAEAELPITFTSGRLWLLLLAFVGSFTAVAGYLFDTYTDAAAPYLDNFATAVSIAAQYQIARKKLENWLLWIGVDVLYVGLYWQRGIVLFSVQYVIFLGLAVYGLWQWWALMRQRREAAAPPVVPPVVAALEEQPRR</sequence>
<feature type="transmembrane region" description="Helical" evidence="10">
    <location>
        <begin position="55"/>
        <end position="81"/>
    </location>
</feature>
<evidence type="ECO:0000256" key="9">
    <source>
        <dbReference type="ARBA" id="ARBA00023136"/>
    </source>
</evidence>
<organism evidence="11 12">
    <name type="scientific">Hymenobacter edaphi</name>
    <dbReference type="NCBI Taxonomy" id="2211146"/>
    <lineage>
        <taxon>Bacteria</taxon>
        <taxon>Pseudomonadati</taxon>
        <taxon>Bacteroidota</taxon>
        <taxon>Cytophagia</taxon>
        <taxon>Cytophagales</taxon>
        <taxon>Hymenobacteraceae</taxon>
        <taxon>Hymenobacter</taxon>
    </lineage>
</organism>
<feature type="transmembrane region" description="Helical" evidence="10">
    <location>
        <begin position="150"/>
        <end position="169"/>
    </location>
</feature>
<dbReference type="PANTHER" id="PTHR36122">
    <property type="entry name" value="NICOTINAMIDE RIBOSIDE TRANSPORTER PNUC"/>
    <property type="match status" value="1"/>
</dbReference>
<dbReference type="EMBL" id="QHKM01000003">
    <property type="protein sequence ID" value="RAK66889.1"/>
    <property type="molecule type" value="Genomic_DNA"/>
</dbReference>
<evidence type="ECO:0000256" key="10">
    <source>
        <dbReference type="SAM" id="Phobius"/>
    </source>
</evidence>
<evidence type="ECO:0000256" key="5">
    <source>
        <dbReference type="ARBA" id="ARBA00022448"/>
    </source>
</evidence>
<keyword evidence="6" id="KW-1003">Cell membrane</keyword>
<keyword evidence="12" id="KW-1185">Reference proteome</keyword>
<dbReference type="PANTHER" id="PTHR36122:SF2">
    <property type="entry name" value="NICOTINAMIDE RIBOSIDE TRANSPORTER PNUC"/>
    <property type="match status" value="1"/>
</dbReference>
<proteinExistence type="inferred from homology"/>
<dbReference type="OrthoDB" id="9791248at2"/>
<dbReference type="NCBIfam" id="TIGR01528">
    <property type="entry name" value="NMN_trans_PnuC"/>
    <property type="match status" value="1"/>
</dbReference>
<protein>
    <recommendedName>
        <fullName evidence="4">Nicotinamide riboside transporter PnuC</fullName>
    </recommendedName>
</protein>
<dbReference type="GO" id="GO:0005886">
    <property type="term" value="C:plasma membrane"/>
    <property type="evidence" value="ECO:0007669"/>
    <property type="project" value="UniProtKB-SubCell"/>
</dbReference>
<feature type="transmembrane region" description="Helical" evidence="10">
    <location>
        <begin position="88"/>
        <end position="105"/>
    </location>
</feature>
<dbReference type="Proteomes" id="UP000248553">
    <property type="component" value="Unassembled WGS sequence"/>
</dbReference>
<keyword evidence="5" id="KW-0813">Transport</keyword>
<comment type="similarity">
    <text evidence="3">Belongs to the nicotinamide ribonucleoside (NR) uptake permease (TC 4.B.1) family.</text>
</comment>
<feature type="transmembrane region" description="Helical" evidence="10">
    <location>
        <begin position="222"/>
        <end position="241"/>
    </location>
</feature>
<evidence type="ECO:0000256" key="7">
    <source>
        <dbReference type="ARBA" id="ARBA00022692"/>
    </source>
</evidence>
<name>A0A328BJU5_9BACT</name>
<gene>
    <name evidence="11" type="ORF">DLM85_11815</name>
</gene>
<reference evidence="12" key="1">
    <citation type="submission" date="2018-05" db="EMBL/GenBank/DDBJ databases">
        <authorList>
            <person name="Nie L."/>
        </authorList>
    </citation>
    <scope>NUCLEOTIDE SEQUENCE [LARGE SCALE GENOMIC DNA]</scope>
    <source>
        <strain evidence="12">NL</strain>
    </source>
</reference>
<keyword evidence="8 10" id="KW-1133">Transmembrane helix</keyword>
<evidence type="ECO:0000313" key="11">
    <source>
        <dbReference type="EMBL" id="RAK66889.1"/>
    </source>
</evidence>
<dbReference type="Pfam" id="PF04973">
    <property type="entry name" value="NMN_transporter"/>
    <property type="match status" value="1"/>
</dbReference>
<dbReference type="GO" id="GO:0034257">
    <property type="term" value="F:nicotinamide riboside transmembrane transporter activity"/>
    <property type="evidence" value="ECO:0007669"/>
    <property type="project" value="InterPro"/>
</dbReference>
<evidence type="ECO:0000256" key="2">
    <source>
        <dbReference type="ARBA" id="ARBA00004651"/>
    </source>
</evidence>
<dbReference type="InterPro" id="IPR006419">
    <property type="entry name" value="NMN_transpt_PnuC"/>
</dbReference>
<comment type="caution">
    <text evidence="11">The sequence shown here is derived from an EMBL/GenBank/DDBJ whole genome shotgun (WGS) entry which is preliminary data.</text>
</comment>
<comment type="function">
    <text evidence="1">Required for nicotinamide riboside transport across the inner membrane.</text>
</comment>
<evidence type="ECO:0000256" key="8">
    <source>
        <dbReference type="ARBA" id="ARBA00022989"/>
    </source>
</evidence>
<feature type="transmembrane region" description="Helical" evidence="10">
    <location>
        <begin position="111"/>
        <end position="129"/>
    </location>
</feature>
<evidence type="ECO:0000256" key="3">
    <source>
        <dbReference type="ARBA" id="ARBA00006669"/>
    </source>
</evidence>
<evidence type="ECO:0000256" key="4">
    <source>
        <dbReference type="ARBA" id="ARBA00017522"/>
    </source>
</evidence>
<dbReference type="AlphaFoldDB" id="A0A328BJU5"/>
<evidence type="ECO:0000256" key="6">
    <source>
        <dbReference type="ARBA" id="ARBA00022475"/>
    </source>
</evidence>
<accession>A0A328BJU5</accession>
<evidence type="ECO:0000313" key="12">
    <source>
        <dbReference type="Proteomes" id="UP000248553"/>
    </source>
</evidence>
<evidence type="ECO:0000256" key="1">
    <source>
        <dbReference type="ARBA" id="ARBA00002672"/>
    </source>
</evidence>
<keyword evidence="9 10" id="KW-0472">Membrane</keyword>
<keyword evidence="7 10" id="KW-0812">Transmembrane</keyword>
<comment type="subcellular location">
    <subcellularLocation>
        <location evidence="2">Cell membrane</location>
        <topology evidence="2">Multi-pass membrane protein</topology>
    </subcellularLocation>
</comment>